<dbReference type="PROSITE" id="PS51186">
    <property type="entry name" value="GNAT"/>
    <property type="match status" value="1"/>
</dbReference>
<accession>A0A2K3E7Y8</accession>
<proteinExistence type="predicted"/>
<dbReference type="KEGG" id="cre:CHLRE_01g048800v5"/>
<evidence type="ECO:0000256" key="1">
    <source>
        <dbReference type="SAM" id="MobiDB-lite"/>
    </source>
</evidence>
<dbReference type="Gene3D" id="3.40.630.30">
    <property type="match status" value="1"/>
</dbReference>
<dbReference type="Pfam" id="PF00583">
    <property type="entry name" value="Acetyltransf_1"/>
    <property type="match status" value="1"/>
</dbReference>
<dbReference type="OrthoDB" id="544465at2759"/>
<dbReference type="GO" id="GO:0016747">
    <property type="term" value="F:acyltransferase activity, transferring groups other than amino-acyl groups"/>
    <property type="evidence" value="ECO:0000318"/>
    <property type="project" value="GO_Central"/>
</dbReference>
<protein>
    <recommendedName>
        <fullName evidence="2">N-acetyltransferase domain-containing protein</fullName>
    </recommendedName>
</protein>
<reference evidence="3 4" key="1">
    <citation type="journal article" date="2007" name="Science">
        <title>The Chlamydomonas genome reveals the evolution of key animal and plant functions.</title>
        <authorList>
            <person name="Merchant S.S."/>
            <person name="Prochnik S.E."/>
            <person name="Vallon O."/>
            <person name="Harris E.H."/>
            <person name="Karpowicz S.J."/>
            <person name="Witman G.B."/>
            <person name="Terry A."/>
            <person name="Salamov A."/>
            <person name="Fritz-Laylin L.K."/>
            <person name="Marechal-Drouard L."/>
            <person name="Marshall W.F."/>
            <person name="Qu L.H."/>
            <person name="Nelson D.R."/>
            <person name="Sanderfoot A.A."/>
            <person name="Spalding M.H."/>
            <person name="Kapitonov V.V."/>
            <person name="Ren Q."/>
            <person name="Ferris P."/>
            <person name="Lindquist E."/>
            <person name="Shapiro H."/>
            <person name="Lucas S.M."/>
            <person name="Grimwood J."/>
            <person name="Schmutz J."/>
            <person name="Cardol P."/>
            <person name="Cerutti H."/>
            <person name="Chanfreau G."/>
            <person name="Chen C.L."/>
            <person name="Cognat V."/>
            <person name="Croft M.T."/>
            <person name="Dent R."/>
            <person name="Dutcher S."/>
            <person name="Fernandez E."/>
            <person name="Fukuzawa H."/>
            <person name="Gonzalez-Ballester D."/>
            <person name="Gonzalez-Halphen D."/>
            <person name="Hallmann A."/>
            <person name="Hanikenne M."/>
            <person name="Hippler M."/>
            <person name="Inwood W."/>
            <person name="Jabbari K."/>
            <person name="Kalanon M."/>
            <person name="Kuras R."/>
            <person name="Lefebvre P.A."/>
            <person name="Lemaire S.D."/>
            <person name="Lobanov A.V."/>
            <person name="Lohr M."/>
            <person name="Manuell A."/>
            <person name="Meier I."/>
            <person name="Mets L."/>
            <person name="Mittag M."/>
            <person name="Mittelmeier T."/>
            <person name="Moroney J.V."/>
            <person name="Moseley J."/>
            <person name="Napoli C."/>
            <person name="Nedelcu A.M."/>
            <person name="Niyogi K."/>
            <person name="Novoselov S.V."/>
            <person name="Paulsen I.T."/>
            <person name="Pazour G."/>
            <person name="Purton S."/>
            <person name="Ral J.P."/>
            <person name="Riano-Pachon D.M."/>
            <person name="Riekhof W."/>
            <person name="Rymarquis L."/>
            <person name="Schroda M."/>
            <person name="Stern D."/>
            <person name="Umen J."/>
            <person name="Willows R."/>
            <person name="Wilson N."/>
            <person name="Zimmer S.L."/>
            <person name="Allmer J."/>
            <person name="Balk J."/>
            <person name="Bisova K."/>
            <person name="Chen C.J."/>
            <person name="Elias M."/>
            <person name="Gendler K."/>
            <person name="Hauser C."/>
            <person name="Lamb M.R."/>
            <person name="Ledford H."/>
            <person name="Long J.C."/>
            <person name="Minagawa J."/>
            <person name="Page M.D."/>
            <person name="Pan J."/>
            <person name="Pootakham W."/>
            <person name="Roje S."/>
            <person name="Rose A."/>
            <person name="Stahlberg E."/>
            <person name="Terauchi A.M."/>
            <person name="Yang P."/>
            <person name="Ball S."/>
            <person name="Bowler C."/>
            <person name="Dieckmann C.L."/>
            <person name="Gladyshev V.N."/>
            <person name="Green P."/>
            <person name="Jorgensen R."/>
            <person name="Mayfield S."/>
            <person name="Mueller-Roeber B."/>
            <person name="Rajamani S."/>
            <person name="Sayre R.T."/>
            <person name="Brokstein P."/>
            <person name="Dubchak I."/>
            <person name="Goodstein D."/>
            <person name="Hornick L."/>
            <person name="Huang Y.W."/>
            <person name="Jhaveri J."/>
            <person name="Luo Y."/>
            <person name="Martinez D."/>
            <person name="Ngau W.C."/>
            <person name="Otillar B."/>
            <person name="Poliakov A."/>
            <person name="Porter A."/>
            <person name="Szajkowski L."/>
            <person name="Werner G."/>
            <person name="Zhou K."/>
            <person name="Grigoriev I.V."/>
            <person name="Rokhsar D.S."/>
            <person name="Grossman A.R."/>
        </authorList>
    </citation>
    <scope>NUCLEOTIDE SEQUENCE [LARGE SCALE GENOMIC DNA]</scope>
    <source>
        <strain evidence="4">CC-503</strain>
    </source>
</reference>
<evidence type="ECO:0000313" key="3">
    <source>
        <dbReference type="EMBL" id="PNW88877.1"/>
    </source>
</evidence>
<name>A0A2K3E7Y8_CHLRE</name>
<dbReference type="SUPFAM" id="SSF55729">
    <property type="entry name" value="Acyl-CoA N-acyltransferases (Nat)"/>
    <property type="match status" value="1"/>
</dbReference>
<organism evidence="3 4">
    <name type="scientific">Chlamydomonas reinhardtii</name>
    <name type="common">Chlamydomonas smithii</name>
    <dbReference type="NCBI Taxonomy" id="3055"/>
    <lineage>
        <taxon>Eukaryota</taxon>
        <taxon>Viridiplantae</taxon>
        <taxon>Chlorophyta</taxon>
        <taxon>core chlorophytes</taxon>
        <taxon>Chlorophyceae</taxon>
        <taxon>CS clade</taxon>
        <taxon>Chlamydomonadales</taxon>
        <taxon>Chlamydomonadaceae</taxon>
        <taxon>Chlamydomonas</taxon>
    </lineage>
</organism>
<dbReference type="RefSeq" id="XP_042928842.1">
    <property type="nucleotide sequence ID" value="XM_043058928.1"/>
</dbReference>
<sequence>MLRCDRFFSSTRLVDNQTLQISCKYINNKLSSPLYASCNCNQGSGLASLRRSSSSCYSSRQVPAAIAEVNVRSVRSLSRWRWQDLAQVAFLLAASFYEDGESWQLESPPVPATSSTAVSQDVTELLPASTDARQSASGAGRSSRNSSSSRASSSGSGAINRPLSGAALLFGASSLLAILIQHATYGARHVTLLAELQESGEVIGCCGLTFDAAPADVVEATGAPQGCEYALLTGLAVAPPQRRRGVASALLQAAEQEARRGPGQARRGPGPARRRLPALLALLVSKLNAAGRRLYERNLYEEAEDWVDTRWELDAEKGRVGKPRRLLLFRRLTQ</sequence>
<dbReference type="Proteomes" id="UP000006906">
    <property type="component" value="Chromosome 1"/>
</dbReference>
<evidence type="ECO:0000259" key="2">
    <source>
        <dbReference type="PROSITE" id="PS51186"/>
    </source>
</evidence>
<dbReference type="GeneID" id="5715711"/>
<dbReference type="InParanoid" id="A0A2K3E7Y8"/>
<feature type="region of interest" description="Disordered" evidence="1">
    <location>
        <begin position="129"/>
        <end position="157"/>
    </location>
</feature>
<feature type="domain" description="N-acetyltransferase" evidence="2">
    <location>
        <begin position="158"/>
        <end position="325"/>
    </location>
</feature>
<dbReference type="Gramene" id="PNW88877">
    <property type="protein sequence ID" value="PNW88877"/>
    <property type="gene ID" value="CHLRE_01g048800v5"/>
</dbReference>
<dbReference type="InterPro" id="IPR000182">
    <property type="entry name" value="GNAT_dom"/>
</dbReference>
<dbReference type="CDD" id="cd04301">
    <property type="entry name" value="NAT_SF"/>
    <property type="match status" value="1"/>
</dbReference>
<evidence type="ECO:0000313" key="4">
    <source>
        <dbReference type="Proteomes" id="UP000006906"/>
    </source>
</evidence>
<dbReference type="InterPro" id="IPR016181">
    <property type="entry name" value="Acyl_CoA_acyltransferase"/>
</dbReference>
<dbReference type="OMA" id="ISCKYIN"/>
<gene>
    <name evidence="3" type="ORF">CHLRE_01g048800v5</name>
</gene>
<dbReference type="AlphaFoldDB" id="A0A2K3E7Y8"/>
<keyword evidence="4" id="KW-1185">Reference proteome</keyword>
<dbReference type="EMBL" id="CM008962">
    <property type="protein sequence ID" value="PNW88877.1"/>
    <property type="molecule type" value="Genomic_DNA"/>
</dbReference>
<feature type="compositionally biased region" description="Low complexity" evidence="1">
    <location>
        <begin position="132"/>
        <end position="157"/>
    </location>
</feature>